<comment type="cofactor">
    <cofactor evidence="2">
        <name>Zn(2+)</name>
        <dbReference type="ChEBI" id="CHEBI:29105"/>
    </cofactor>
</comment>
<feature type="domain" description="Nudix hydrolase" evidence="11">
    <location>
        <begin position="259"/>
        <end position="390"/>
    </location>
</feature>
<feature type="compositionally biased region" description="Basic and acidic residues" evidence="10">
    <location>
        <begin position="232"/>
        <end position="242"/>
    </location>
</feature>
<dbReference type="AlphaFoldDB" id="A0A292PI49"/>
<dbReference type="GO" id="GO:0019677">
    <property type="term" value="P:NAD+ catabolic process"/>
    <property type="evidence" value="ECO:0007669"/>
    <property type="project" value="TreeGrafter"/>
</dbReference>
<dbReference type="InterPro" id="IPR015375">
    <property type="entry name" value="NADH_PPase-like_N"/>
</dbReference>
<accession>A0A292PI49</accession>
<proteinExistence type="inferred from homology"/>
<dbReference type="GO" id="GO:0006742">
    <property type="term" value="P:NADP+ catabolic process"/>
    <property type="evidence" value="ECO:0007669"/>
    <property type="project" value="TreeGrafter"/>
</dbReference>
<dbReference type="Proteomes" id="UP001412239">
    <property type="component" value="Unassembled WGS sequence"/>
</dbReference>
<dbReference type="FunFam" id="3.90.79.10:FF:000042">
    <property type="entry name" value="Probable NADH pyrophosphatase"/>
    <property type="match status" value="1"/>
</dbReference>
<organism evidence="12 13">
    <name type="scientific">Tuber aestivum</name>
    <name type="common">summer truffle</name>
    <dbReference type="NCBI Taxonomy" id="59557"/>
    <lineage>
        <taxon>Eukaryota</taxon>
        <taxon>Fungi</taxon>
        <taxon>Dikarya</taxon>
        <taxon>Ascomycota</taxon>
        <taxon>Pezizomycotina</taxon>
        <taxon>Pezizomycetes</taxon>
        <taxon>Pezizales</taxon>
        <taxon>Tuberaceae</taxon>
        <taxon>Tuber</taxon>
    </lineage>
</organism>
<keyword evidence="5" id="KW-0479">Metal-binding</keyword>
<dbReference type="Gene3D" id="3.90.79.20">
    <property type="match status" value="1"/>
</dbReference>
<comment type="catalytic activity">
    <reaction evidence="9">
        <text>a 5'-end NAD(+)-phospho-ribonucleoside in mRNA + H2O = a 5'-end phospho-adenosine-phospho-ribonucleoside in mRNA + beta-nicotinamide D-ribonucleotide + 2 H(+)</text>
        <dbReference type="Rhea" id="RHEA:60876"/>
        <dbReference type="Rhea" id="RHEA-COMP:15698"/>
        <dbReference type="Rhea" id="RHEA-COMP:15719"/>
        <dbReference type="ChEBI" id="CHEBI:14649"/>
        <dbReference type="ChEBI" id="CHEBI:15377"/>
        <dbReference type="ChEBI" id="CHEBI:15378"/>
        <dbReference type="ChEBI" id="CHEBI:144029"/>
        <dbReference type="ChEBI" id="CHEBI:144051"/>
    </reaction>
    <physiologicalReaction direction="left-to-right" evidence="9">
        <dbReference type="Rhea" id="RHEA:60877"/>
    </physiologicalReaction>
</comment>
<dbReference type="GO" id="GO:0035529">
    <property type="term" value="F:NADH pyrophosphatase activity"/>
    <property type="evidence" value="ECO:0007669"/>
    <property type="project" value="TreeGrafter"/>
</dbReference>
<dbReference type="CDD" id="cd03429">
    <property type="entry name" value="NUDIX_NADH_pyrophosphatase_Nudt13"/>
    <property type="match status" value="1"/>
</dbReference>
<keyword evidence="13" id="KW-1185">Reference proteome</keyword>
<evidence type="ECO:0000256" key="8">
    <source>
        <dbReference type="ARBA" id="ARBA00023027"/>
    </source>
</evidence>
<evidence type="ECO:0000256" key="9">
    <source>
        <dbReference type="ARBA" id="ARBA00023679"/>
    </source>
</evidence>
<dbReference type="Pfam" id="PF09297">
    <property type="entry name" value="Zn_ribbon_NUD"/>
    <property type="match status" value="1"/>
</dbReference>
<dbReference type="GO" id="GO:0046872">
    <property type="term" value="F:metal ion binding"/>
    <property type="evidence" value="ECO:0007669"/>
    <property type="project" value="UniProtKB-KW"/>
</dbReference>
<evidence type="ECO:0000256" key="5">
    <source>
        <dbReference type="ARBA" id="ARBA00022723"/>
    </source>
</evidence>
<evidence type="ECO:0000313" key="13">
    <source>
        <dbReference type="Proteomes" id="UP001412239"/>
    </source>
</evidence>
<dbReference type="Pfam" id="PF09296">
    <property type="entry name" value="NUDIX-like"/>
    <property type="match status" value="1"/>
</dbReference>
<evidence type="ECO:0000256" key="4">
    <source>
        <dbReference type="ARBA" id="ARBA00012381"/>
    </source>
</evidence>
<gene>
    <name evidence="12" type="ORF">GSTUAT00008883001</name>
</gene>
<reference evidence="12" key="1">
    <citation type="submission" date="2015-10" db="EMBL/GenBank/DDBJ databases">
        <authorList>
            <person name="Regsiter A."/>
            <person name="william w."/>
        </authorList>
    </citation>
    <scope>NUCLEOTIDE SEQUENCE</scope>
    <source>
        <strain evidence="12">Montdore</strain>
    </source>
</reference>
<evidence type="ECO:0000256" key="3">
    <source>
        <dbReference type="ARBA" id="ARBA00009595"/>
    </source>
</evidence>
<dbReference type="InterPro" id="IPR050241">
    <property type="entry name" value="NAD-cap_RNA_hydrolase_NudC"/>
</dbReference>
<sequence>MTQPYTSATESHEASMLSRKFGQEIVNYFSSSPLNRVSFLRSNTAFLRAALPRSKFLLLRDLEPLAASKTTLAWVGYETVRTLVGSPFDTEQEEFLRGYDSRVEIPTLVFLGIDEGVVGGGQGSGDGERFEFEGEGGKYVGRPCFALDVTDKGSLGEECRKVQEEAVEGAEGREFRKVKLDLSLAPPDAAIFAQARSLLDWNNRNQFCSACGARTVSTNAGTKRTCPPSDKALQKNPEDPPFERPPCVSRKGIHNIAFPRTDPTVIMAIINSTGDKVLLGRQRRWPKDFYSTLAGFCEPAESVEDAVRRETWEESGVHVGRVVIHSTQPWPYPASLMMGAIGEARPDGEGIVLKHDPELEDAQWVEFGQVRRALEGNTGTPEVEVEGAAEGQLRLPPSTAIAHQLLLAVVNGFHLAKP</sequence>
<dbReference type="GO" id="GO:0005777">
    <property type="term" value="C:peroxisome"/>
    <property type="evidence" value="ECO:0007669"/>
    <property type="project" value="TreeGrafter"/>
</dbReference>
<dbReference type="EC" id="3.6.1.22" evidence="4"/>
<evidence type="ECO:0000256" key="10">
    <source>
        <dbReference type="SAM" id="MobiDB-lite"/>
    </source>
</evidence>
<evidence type="ECO:0000256" key="1">
    <source>
        <dbReference type="ARBA" id="ARBA00001946"/>
    </source>
</evidence>
<dbReference type="InterPro" id="IPR049734">
    <property type="entry name" value="NudC-like_C"/>
</dbReference>
<feature type="region of interest" description="Disordered" evidence="10">
    <location>
        <begin position="219"/>
        <end position="246"/>
    </location>
</feature>
<dbReference type="EMBL" id="LN891261">
    <property type="protein sequence ID" value="CUS07032.1"/>
    <property type="molecule type" value="Genomic_DNA"/>
</dbReference>
<dbReference type="SUPFAM" id="SSF55811">
    <property type="entry name" value="Nudix"/>
    <property type="match status" value="1"/>
</dbReference>
<dbReference type="Gene3D" id="3.90.79.10">
    <property type="entry name" value="Nucleoside Triphosphate Pyrophosphohydrolase"/>
    <property type="match status" value="1"/>
</dbReference>
<keyword evidence="6" id="KW-0378">Hydrolase</keyword>
<evidence type="ECO:0000256" key="7">
    <source>
        <dbReference type="ARBA" id="ARBA00022842"/>
    </source>
</evidence>
<dbReference type="PANTHER" id="PTHR42904">
    <property type="entry name" value="NUDIX HYDROLASE, NUDC SUBFAMILY"/>
    <property type="match status" value="1"/>
</dbReference>
<dbReference type="PROSITE" id="PS00893">
    <property type="entry name" value="NUDIX_BOX"/>
    <property type="match status" value="1"/>
</dbReference>
<dbReference type="InterPro" id="IPR000086">
    <property type="entry name" value="NUDIX_hydrolase_dom"/>
</dbReference>
<dbReference type="InterPro" id="IPR015376">
    <property type="entry name" value="Znr_NADH_PPase"/>
</dbReference>
<keyword evidence="7" id="KW-0460">Magnesium</keyword>
<evidence type="ECO:0000256" key="2">
    <source>
        <dbReference type="ARBA" id="ARBA00001947"/>
    </source>
</evidence>
<evidence type="ECO:0000259" key="11">
    <source>
        <dbReference type="PROSITE" id="PS51462"/>
    </source>
</evidence>
<name>A0A292PI49_9PEZI</name>
<dbReference type="Pfam" id="PF00293">
    <property type="entry name" value="NUDIX"/>
    <property type="match status" value="1"/>
</dbReference>
<keyword evidence="8" id="KW-0520">NAD</keyword>
<evidence type="ECO:0000313" key="12">
    <source>
        <dbReference type="EMBL" id="CUS07032.1"/>
    </source>
</evidence>
<comment type="similarity">
    <text evidence="3">Belongs to the Nudix hydrolase family. NudC subfamily.</text>
</comment>
<dbReference type="InterPro" id="IPR020084">
    <property type="entry name" value="NUDIX_hydrolase_CS"/>
</dbReference>
<comment type="cofactor">
    <cofactor evidence="1">
        <name>Mg(2+)</name>
        <dbReference type="ChEBI" id="CHEBI:18420"/>
    </cofactor>
</comment>
<protein>
    <recommendedName>
        <fullName evidence="4">NAD(+) diphosphatase</fullName>
        <ecNumber evidence="4">3.6.1.22</ecNumber>
    </recommendedName>
</protein>
<dbReference type="GO" id="GO:0005829">
    <property type="term" value="C:cytosol"/>
    <property type="evidence" value="ECO:0007669"/>
    <property type="project" value="TreeGrafter"/>
</dbReference>
<dbReference type="InterPro" id="IPR015797">
    <property type="entry name" value="NUDIX_hydrolase-like_dom_sf"/>
</dbReference>
<dbReference type="PANTHER" id="PTHR42904:SF6">
    <property type="entry name" value="NAD-CAPPED RNA HYDROLASE NUDT12"/>
    <property type="match status" value="1"/>
</dbReference>
<evidence type="ECO:0000256" key="6">
    <source>
        <dbReference type="ARBA" id="ARBA00022801"/>
    </source>
</evidence>
<dbReference type="PROSITE" id="PS51462">
    <property type="entry name" value="NUDIX"/>
    <property type="match status" value="1"/>
</dbReference>